<dbReference type="Gene3D" id="3.30.565.10">
    <property type="entry name" value="Histidine kinase-like ATPase, C-terminal domain"/>
    <property type="match status" value="1"/>
</dbReference>
<evidence type="ECO:0000313" key="17">
    <source>
        <dbReference type="Proteomes" id="UP000256345"/>
    </source>
</evidence>
<reference evidence="15 17" key="2">
    <citation type="submission" date="2018-08" db="EMBL/GenBank/DDBJ databases">
        <title>Genomic Encyclopedia of Archaeal and Bacterial Type Strains, Phase II (KMG-II): from individual species to whole genera.</title>
        <authorList>
            <person name="Goeker M."/>
        </authorList>
    </citation>
    <scope>NUCLEOTIDE SEQUENCE [LARGE SCALE GENOMIC DNA]</scope>
    <source>
        <strain evidence="15 17">DSM 2261</strain>
    </source>
</reference>
<feature type="transmembrane region" description="Helical" evidence="12">
    <location>
        <begin position="196"/>
        <end position="216"/>
    </location>
</feature>
<evidence type="ECO:0000256" key="9">
    <source>
        <dbReference type="ARBA" id="ARBA00022989"/>
    </source>
</evidence>
<name>A0AAC8Q4J0_9BACT</name>
<dbReference type="Pfam" id="PF02518">
    <property type="entry name" value="HATPase_c"/>
    <property type="match status" value="1"/>
</dbReference>
<feature type="transmembrane region" description="Helical" evidence="12">
    <location>
        <begin position="245"/>
        <end position="263"/>
    </location>
</feature>
<dbReference type="Pfam" id="PF00512">
    <property type="entry name" value="HisKA"/>
    <property type="match status" value="1"/>
</dbReference>
<proteinExistence type="predicted"/>
<dbReference type="InterPro" id="IPR003594">
    <property type="entry name" value="HATPase_dom"/>
</dbReference>
<accession>A0AAC8Q4J0</accession>
<keyword evidence="17" id="KW-1185">Reference proteome</keyword>
<dbReference type="SMART" id="SM00387">
    <property type="entry name" value="HATPase_c"/>
    <property type="match status" value="1"/>
</dbReference>
<sequence>MEPSKTAHRASLRDELGLRALVLGVSFVVTGWFSNQFVFPPHPSAVLWLPSGLSLAFLLRTPPQGWPVLLAAIFLADFVSVHLHGFPIPLWTSALWGLANCLRPLVGAWLIRRFVGTDLRLTRRWELAGLLLFGGVVGPLVSATIGSLGYTFSSEPSSFLADWANWWLSDGLGTILVAPLLLTWTPPASRPKRFRLGVELGVMLALTALGAHFIFGHPEPEGLRASLVYISFFFILWGALRRGPLGAASTSVVVAAIAVWHTLLGRGPFASLAASQPEKLFTLQVFLAILGLTALTLAAVVSERWRTEELQRLLVETGTVLAASLDVRETFPRVGHLVVPRTCAGFAVWLVGENGLLERVAQAGWSPAREARLRGHLPPLPTTSRRWCTREGTVVLAPLWVRDQVQGVLVLMSDERAHCAEVAERSLAEELAYRCSMALESARLYAEARQAIEARNEFIAVAAHELRTPLTALTLRMQSLHALLRREQASENAREKVRATSRQLERLSQLVERLLDVGRITTGQLELHREEVDVAGLVEQVLDAFDEEATRVGSPLRWEVEPGLTAWWDRGRIEQALINLVTNALKFGAGRPIEVHVSAEGGAVRIAVRDHGIGIAPEALERIFERFERAVSSRRYGGLGLGLFLTRQIAESHGGTIHVESRPGEGSTFELLLPLGQRPGAGEAREHPAPA</sequence>
<dbReference type="GO" id="GO:0000155">
    <property type="term" value="F:phosphorelay sensor kinase activity"/>
    <property type="evidence" value="ECO:0007669"/>
    <property type="project" value="InterPro"/>
</dbReference>
<dbReference type="InterPro" id="IPR036097">
    <property type="entry name" value="HisK_dim/P_sf"/>
</dbReference>
<protein>
    <recommendedName>
        <fullName evidence="3">histidine kinase</fullName>
        <ecNumber evidence="3">2.7.13.3</ecNumber>
    </recommendedName>
</protein>
<gene>
    <name evidence="14" type="ORF">AA314_02383</name>
    <name evidence="15" type="ORF">ATI61_11214</name>
</gene>
<organism evidence="14 16">
    <name type="scientific">Archangium gephyra</name>
    <dbReference type="NCBI Taxonomy" id="48"/>
    <lineage>
        <taxon>Bacteria</taxon>
        <taxon>Pseudomonadati</taxon>
        <taxon>Myxococcota</taxon>
        <taxon>Myxococcia</taxon>
        <taxon>Myxococcales</taxon>
        <taxon>Cystobacterineae</taxon>
        <taxon>Archangiaceae</taxon>
        <taxon>Archangium</taxon>
    </lineage>
</organism>
<keyword evidence="10 12" id="KW-0472">Membrane</keyword>
<dbReference type="Proteomes" id="UP000256345">
    <property type="component" value="Unassembled WGS sequence"/>
</dbReference>
<dbReference type="GO" id="GO:0005886">
    <property type="term" value="C:plasma membrane"/>
    <property type="evidence" value="ECO:0007669"/>
    <property type="project" value="UniProtKB-SubCell"/>
</dbReference>
<feature type="transmembrane region" description="Helical" evidence="12">
    <location>
        <begin position="222"/>
        <end position="240"/>
    </location>
</feature>
<comment type="catalytic activity">
    <reaction evidence="1">
        <text>ATP + protein L-histidine = ADP + protein N-phospho-L-histidine.</text>
        <dbReference type="EC" id="2.7.13.3"/>
    </reaction>
</comment>
<evidence type="ECO:0000256" key="12">
    <source>
        <dbReference type="SAM" id="Phobius"/>
    </source>
</evidence>
<keyword evidence="6" id="KW-0808">Transferase</keyword>
<evidence type="ECO:0000256" key="6">
    <source>
        <dbReference type="ARBA" id="ARBA00022679"/>
    </source>
</evidence>
<dbReference type="KEGG" id="age:AA314_02383"/>
<dbReference type="InterPro" id="IPR003661">
    <property type="entry name" value="HisK_dim/P_dom"/>
</dbReference>
<evidence type="ECO:0000313" key="16">
    <source>
        <dbReference type="Proteomes" id="UP000035579"/>
    </source>
</evidence>
<feature type="coiled-coil region" evidence="11">
    <location>
        <begin position="490"/>
        <end position="517"/>
    </location>
</feature>
<evidence type="ECO:0000256" key="5">
    <source>
        <dbReference type="ARBA" id="ARBA00022553"/>
    </source>
</evidence>
<dbReference type="InterPro" id="IPR007895">
    <property type="entry name" value="MASE1"/>
</dbReference>
<dbReference type="PANTHER" id="PTHR43047:SF72">
    <property type="entry name" value="OSMOSENSING HISTIDINE PROTEIN KINASE SLN1"/>
    <property type="match status" value="1"/>
</dbReference>
<evidence type="ECO:0000256" key="7">
    <source>
        <dbReference type="ARBA" id="ARBA00022692"/>
    </source>
</evidence>
<dbReference type="SUPFAM" id="SSF55781">
    <property type="entry name" value="GAF domain-like"/>
    <property type="match status" value="1"/>
</dbReference>
<evidence type="ECO:0000256" key="2">
    <source>
        <dbReference type="ARBA" id="ARBA00004651"/>
    </source>
</evidence>
<keyword evidence="9 12" id="KW-1133">Transmembrane helix</keyword>
<evidence type="ECO:0000256" key="11">
    <source>
        <dbReference type="SAM" id="Coils"/>
    </source>
</evidence>
<dbReference type="InterPro" id="IPR036890">
    <property type="entry name" value="HATPase_C_sf"/>
</dbReference>
<keyword evidence="8 14" id="KW-0418">Kinase</keyword>
<dbReference type="Proteomes" id="UP000035579">
    <property type="component" value="Chromosome"/>
</dbReference>
<dbReference type="Pfam" id="PF05231">
    <property type="entry name" value="MASE1"/>
    <property type="match status" value="1"/>
</dbReference>
<dbReference type="EMBL" id="QUMU01000012">
    <property type="protein sequence ID" value="REG25919.1"/>
    <property type="molecule type" value="Genomic_DNA"/>
</dbReference>
<dbReference type="PANTHER" id="PTHR43047">
    <property type="entry name" value="TWO-COMPONENT HISTIDINE PROTEIN KINASE"/>
    <property type="match status" value="1"/>
</dbReference>
<dbReference type="CDD" id="cd00075">
    <property type="entry name" value="HATPase"/>
    <property type="match status" value="1"/>
</dbReference>
<feature type="transmembrane region" description="Helical" evidence="12">
    <location>
        <begin position="94"/>
        <end position="115"/>
    </location>
</feature>
<feature type="transmembrane region" description="Helical" evidence="12">
    <location>
        <begin position="127"/>
        <end position="152"/>
    </location>
</feature>
<feature type="transmembrane region" description="Helical" evidence="12">
    <location>
        <begin position="164"/>
        <end position="184"/>
    </location>
</feature>
<keyword evidence="4" id="KW-1003">Cell membrane</keyword>
<evidence type="ECO:0000256" key="10">
    <source>
        <dbReference type="ARBA" id="ARBA00023136"/>
    </source>
</evidence>
<dbReference type="InterPro" id="IPR005467">
    <property type="entry name" value="His_kinase_dom"/>
</dbReference>
<feature type="transmembrane region" description="Helical" evidence="12">
    <location>
        <begin position="283"/>
        <end position="302"/>
    </location>
</feature>
<evidence type="ECO:0000313" key="15">
    <source>
        <dbReference type="EMBL" id="REG25919.1"/>
    </source>
</evidence>
<keyword evidence="7 12" id="KW-0812">Transmembrane</keyword>
<dbReference type="RefSeq" id="WP_053066309.1">
    <property type="nucleotide sequence ID" value="NZ_CP011509.1"/>
</dbReference>
<keyword evidence="11" id="KW-0175">Coiled coil</keyword>
<dbReference type="InterPro" id="IPR004358">
    <property type="entry name" value="Sig_transdc_His_kin-like_C"/>
</dbReference>
<evidence type="ECO:0000256" key="8">
    <source>
        <dbReference type="ARBA" id="ARBA00022777"/>
    </source>
</evidence>
<reference evidence="14 16" key="1">
    <citation type="submission" date="2015-05" db="EMBL/GenBank/DDBJ databases">
        <title>Genome assembly of Archangium gephyra DSM 2261.</title>
        <authorList>
            <person name="Sharma G."/>
            <person name="Subramanian S."/>
        </authorList>
    </citation>
    <scope>NUCLEOTIDE SEQUENCE [LARGE SCALE GENOMIC DNA]</scope>
    <source>
        <strain evidence="14 16">DSM 2261</strain>
    </source>
</reference>
<evidence type="ECO:0000259" key="13">
    <source>
        <dbReference type="PROSITE" id="PS50109"/>
    </source>
</evidence>
<dbReference type="EMBL" id="CP011509">
    <property type="protein sequence ID" value="AKJ00757.1"/>
    <property type="molecule type" value="Genomic_DNA"/>
</dbReference>
<dbReference type="SMART" id="SM00388">
    <property type="entry name" value="HisKA"/>
    <property type="match status" value="1"/>
</dbReference>
<dbReference type="SUPFAM" id="SSF55874">
    <property type="entry name" value="ATPase domain of HSP90 chaperone/DNA topoisomerase II/histidine kinase"/>
    <property type="match status" value="1"/>
</dbReference>
<dbReference type="GO" id="GO:0009927">
    <property type="term" value="F:histidine phosphotransfer kinase activity"/>
    <property type="evidence" value="ECO:0007669"/>
    <property type="project" value="TreeGrafter"/>
</dbReference>
<dbReference type="InterPro" id="IPR029016">
    <property type="entry name" value="GAF-like_dom_sf"/>
</dbReference>
<comment type="subcellular location">
    <subcellularLocation>
        <location evidence="2">Cell membrane</location>
        <topology evidence="2">Multi-pass membrane protein</topology>
    </subcellularLocation>
</comment>
<dbReference type="FunFam" id="3.30.565.10:FF:000006">
    <property type="entry name" value="Sensor histidine kinase WalK"/>
    <property type="match status" value="1"/>
</dbReference>
<dbReference type="AlphaFoldDB" id="A0AAC8Q4J0"/>
<feature type="transmembrane region" description="Helical" evidence="12">
    <location>
        <begin position="20"/>
        <end position="39"/>
    </location>
</feature>
<dbReference type="SUPFAM" id="SSF47384">
    <property type="entry name" value="Homodimeric domain of signal transducing histidine kinase"/>
    <property type="match status" value="1"/>
</dbReference>
<feature type="domain" description="Histidine kinase" evidence="13">
    <location>
        <begin position="461"/>
        <end position="677"/>
    </location>
</feature>
<keyword evidence="5" id="KW-0597">Phosphoprotein</keyword>
<dbReference type="PROSITE" id="PS50109">
    <property type="entry name" value="HIS_KIN"/>
    <property type="match status" value="1"/>
</dbReference>
<dbReference type="PRINTS" id="PR00344">
    <property type="entry name" value="BCTRLSENSOR"/>
</dbReference>
<evidence type="ECO:0000256" key="4">
    <source>
        <dbReference type="ARBA" id="ARBA00022475"/>
    </source>
</evidence>
<evidence type="ECO:0000313" key="14">
    <source>
        <dbReference type="EMBL" id="AKJ00757.1"/>
    </source>
</evidence>
<dbReference type="EC" id="2.7.13.3" evidence="3"/>
<evidence type="ECO:0000256" key="1">
    <source>
        <dbReference type="ARBA" id="ARBA00000085"/>
    </source>
</evidence>
<evidence type="ECO:0000256" key="3">
    <source>
        <dbReference type="ARBA" id="ARBA00012438"/>
    </source>
</evidence>
<dbReference type="Gene3D" id="3.30.450.40">
    <property type="match status" value="1"/>
</dbReference>
<dbReference type="CDD" id="cd00082">
    <property type="entry name" value="HisKA"/>
    <property type="match status" value="1"/>
</dbReference>
<dbReference type="Gene3D" id="1.10.287.130">
    <property type="match status" value="1"/>
</dbReference>